<dbReference type="Pfam" id="PF07690">
    <property type="entry name" value="MFS_1"/>
    <property type="match status" value="1"/>
</dbReference>
<evidence type="ECO:0000313" key="10">
    <source>
        <dbReference type="EMBL" id="KAA0023461.1"/>
    </source>
</evidence>
<keyword evidence="3" id="KW-1003">Cell membrane</keyword>
<feature type="transmembrane region" description="Helical" evidence="8">
    <location>
        <begin position="126"/>
        <end position="147"/>
    </location>
</feature>
<organism evidence="10 11">
    <name type="scientific">Antrihabitans cavernicola</name>
    <dbReference type="NCBI Taxonomy" id="2495913"/>
    <lineage>
        <taxon>Bacteria</taxon>
        <taxon>Bacillati</taxon>
        <taxon>Actinomycetota</taxon>
        <taxon>Actinomycetes</taxon>
        <taxon>Mycobacteriales</taxon>
        <taxon>Nocardiaceae</taxon>
        <taxon>Antrihabitans</taxon>
    </lineage>
</organism>
<dbReference type="PANTHER" id="PTHR42718">
    <property type="entry name" value="MAJOR FACILITATOR SUPERFAMILY MULTIDRUG TRANSPORTER MFSC"/>
    <property type="match status" value="1"/>
</dbReference>
<dbReference type="GO" id="GO:0005886">
    <property type="term" value="C:plasma membrane"/>
    <property type="evidence" value="ECO:0007669"/>
    <property type="project" value="UniProtKB-SubCell"/>
</dbReference>
<feature type="region of interest" description="Disordered" evidence="7">
    <location>
        <begin position="480"/>
        <end position="502"/>
    </location>
</feature>
<feature type="transmembrane region" description="Helical" evidence="8">
    <location>
        <begin position="422"/>
        <end position="443"/>
    </location>
</feature>
<dbReference type="Gene3D" id="1.20.1720.10">
    <property type="entry name" value="Multidrug resistance protein D"/>
    <property type="match status" value="1"/>
</dbReference>
<evidence type="ECO:0000256" key="5">
    <source>
        <dbReference type="ARBA" id="ARBA00022989"/>
    </source>
</evidence>
<dbReference type="InterPro" id="IPR011701">
    <property type="entry name" value="MFS"/>
</dbReference>
<evidence type="ECO:0000256" key="6">
    <source>
        <dbReference type="ARBA" id="ARBA00023136"/>
    </source>
</evidence>
<keyword evidence="6 8" id="KW-0472">Membrane</keyword>
<dbReference type="PROSITE" id="PS50850">
    <property type="entry name" value="MFS"/>
    <property type="match status" value="1"/>
</dbReference>
<accession>A0A5A7SGX9</accession>
<evidence type="ECO:0000259" key="9">
    <source>
        <dbReference type="PROSITE" id="PS50850"/>
    </source>
</evidence>
<feature type="transmembrane region" description="Helical" evidence="8">
    <location>
        <begin position="225"/>
        <end position="245"/>
    </location>
</feature>
<feature type="transmembrane region" description="Helical" evidence="8">
    <location>
        <begin position="350"/>
        <end position="373"/>
    </location>
</feature>
<name>A0A5A7SGX9_9NOCA</name>
<sequence length="502" mass="51735">MVHRAGRSAIGATRGSAAVTAIREDTTIPPVVWRMAWVIAFGAFAGGLDASVTNIGLDSIGADLHANLATTQWVSSGYLLALAVSLPACAWLGRRIGVGRLWLCALAGFTIASALCALAPNIESLVALRVVQGLAAGLLVPAGQTILGQAVGPERLGRLMATLGIAVSLAPALGPVAGGVILHWSSWHWLFLVNVPIGIAELALGMRLIPRGAARPTERLEWRGLILIGVGLPLLVFALTSWGSAGTPLDAEVWISLTLGVAGLAAFTARSLRQHNPLLDMRLYSNRVYVAASATAGFSGALMFGSALLFPLYFQLLHGSSVISTGLQLLSLGGGTALALPLCGRLIDRFGGGTIATLGGIATVATTLPFVLLDANSDPILVQILLVLLGIAIACAAVPPGIEAFKTVQPDQLPDATAQVSIVQRIGGAVGGALFAVVLARGLSTDAESAFRSAFTWQLIAAAATTVSAAWLWFSCISSPSKSTARPSAIRKDQSSSAFPRA</sequence>
<keyword evidence="11" id="KW-1185">Reference proteome</keyword>
<feature type="transmembrane region" description="Helical" evidence="8">
    <location>
        <begin position="159"/>
        <end position="181"/>
    </location>
</feature>
<comment type="caution">
    <text evidence="10">The sequence shown here is derived from an EMBL/GenBank/DDBJ whole genome shotgun (WGS) entry which is preliminary data.</text>
</comment>
<feature type="transmembrane region" description="Helical" evidence="8">
    <location>
        <begin position="100"/>
        <end position="120"/>
    </location>
</feature>
<dbReference type="InterPro" id="IPR020846">
    <property type="entry name" value="MFS_dom"/>
</dbReference>
<dbReference type="AlphaFoldDB" id="A0A5A7SGX9"/>
<comment type="subcellular location">
    <subcellularLocation>
        <location evidence="1">Cell membrane</location>
        <topology evidence="1">Multi-pass membrane protein</topology>
    </subcellularLocation>
</comment>
<feature type="transmembrane region" description="Helical" evidence="8">
    <location>
        <begin position="289"/>
        <end position="314"/>
    </location>
</feature>
<keyword evidence="2" id="KW-0813">Transport</keyword>
<dbReference type="InterPro" id="IPR004638">
    <property type="entry name" value="EmrB-like"/>
</dbReference>
<feature type="transmembrane region" description="Helical" evidence="8">
    <location>
        <begin position="251"/>
        <end position="269"/>
    </location>
</feature>
<dbReference type="SUPFAM" id="SSF103473">
    <property type="entry name" value="MFS general substrate transporter"/>
    <property type="match status" value="1"/>
</dbReference>
<evidence type="ECO:0000256" key="3">
    <source>
        <dbReference type="ARBA" id="ARBA00022475"/>
    </source>
</evidence>
<dbReference type="PANTHER" id="PTHR42718:SF46">
    <property type="entry name" value="BLR6921 PROTEIN"/>
    <property type="match status" value="1"/>
</dbReference>
<gene>
    <name evidence="10" type="ORF">FOY51_08640</name>
</gene>
<feature type="transmembrane region" description="Helical" evidence="8">
    <location>
        <begin position="187"/>
        <end position="204"/>
    </location>
</feature>
<dbReference type="GO" id="GO:0022857">
    <property type="term" value="F:transmembrane transporter activity"/>
    <property type="evidence" value="ECO:0007669"/>
    <property type="project" value="InterPro"/>
</dbReference>
<keyword evidence="5 8" id="KW-1133">Transmembrane helix</keyword>
<evidence type="ECO:0000256" key="1">
    <source>
        <dbReference type="ARBA" id="ARBA00004651"/>
    </source>
</evidence>
<dbReference type="EMBL" id="VLNY01000003">
    <property type="protein sequence ID" value="KAA0023461.1"/>
    <property type="molecule type" value="Genomic_DNA"/>
</dbReference>
<proteinExistence type="predicted"/>
<evidence type="ECO:0000256" key="4">
    <source>
        <dbReference type="ARBA" id="ARBA00022692"/>
    </source>
</evidence>
<dbReference type="OrthoDB" id="7375466at2"/>
<feature type="transmembrane region" description="Helical" evidence="8">
    <location>
        <begin position="455"/>
        <end position="474"/>
    </location>
</feature>
<evidence type="ECO:0000256" key="2">
    <source>
        <dbReference type="ARBA" id="ARBA00022448"/>
    </source>
</evidence>
<dbReference type="InterPro" id="IPR036259">
    <property type="entry name" value="MFS_trans_sf"/>
</dbReference>
<reference evidence="10 11" key="1">
    <citation type="submission" date="2019-07" db="EMBL/GenBank/DDBJ databases">
        <title>Rhodococcus cavernicolus sp. nov., isolated from a cave.</title>
        <authorList>
            <person name="Lee S.D."/>
        </authorList>
    </citation>
    <scope>NUCLEOTIDE SEQUENCE [LARGE SCALE GENOMIC DNA]</scope>
    <source>
        <strain evidence="10 11">C1-24</strain>
    </source>
</reference>
<feature type="transmembrane region" description="Helical" evidence="8">
    <location>
        <begin position="31"/>
        <end position="53"/>
    </location>
</feature>
<dbReference type="NCBIfam" id="TIGR00711">
    <property type="entry name" value="efflux_EmrB"/>
    <property type="match status" value="1"/>
</dbReference>
<feature type="domain" description="Major facilitator superfamily (MFS) profile" evidence="9">
    <location>
        <begin position="35"/>
        <end position="481"/>
    </location>
</feature>
<evidence type="ECO:0000313" key="11">
    <source>
        <dbReference type="Proteomes" id="UP000322244"/>
    </source>
</evidence>
<evidence type="ECO:0000256" key="7">
    <source>
        <dbReference type="SAM" id="MobiDB-lite"/>
    </source>
</evidence>
<keyword evidence="4 8" id="KW-0812">Transmembrane</keyword>
<feature type="transmembrane region" description="Helical" evidence="8">
    <location>
        <begin position="73"/>
        <end position="93"/>
    </location>
</feature>
<feature type="transmembrane region" description="Helical" evidence="8">
    <location>
        <begin position="380"/>
        <end position="402"/>
    </location>
</feature>
<evidence type="ECO:0000256" key="8">
    <source>
        <dbReference type="SAM" id="Phobius"/>
    </source>
</evidence>
<protein>
    <submittedName>
        <fullName evidence="10">Multidrug efflux MFS transporter</fullName>
    </submittedName>
</protein>
<dbReference type="Gene3D" id="1.20.1250.20">
    <property type="entry name" value="MFS general substrate transporter like domains"/>
    <property type="match status" value="1"/>
</dbReference>
<dbReference type="Proteomes" id="UP000322244">
    <property type="component" value="Unassembled WGS sequence"/>
</dbReference>